<keyword evidence="3" id="KW-1185">Reference proteome</keyword>
<accession>A0ABT9Z2P0</accession>
<feature type="transmembrane region" description="Helical" evidence="1">
    <location>
        <begin position="256"/>
        <end position="272"/>
    </location>
</feature>
<feature type="transmembrane region" description="Helical" evidence="1">
    <location>
        <begin position="167"/>
        <end position="187"/>
    </location>
</feature>
<reference evidence="2 3" key="1">
    <citation type="submission" date="2023-07" db="EMBL/GenBank/DDBJ databases">
        <title>Genomic Encyclopedia of Type Strains, Phase IV (KMG-IV): sequencing the most valuable type-strain genomes for metagenomic binning, comparative biology and taxonomic classification.</title>
        <authorList>
            <person name="Goeker M."/>
        </authorList>
    </citation>
    <scope>NUCLEOTIDE SEQUENCE [LARGE SCALE GENOMIC DNA]</scope>
    <source>
        <strain evidence="2 3">DSM 17723</strain>
    </source>
</reference>
<proteinExistence type="predicted"/>
<feature type="transmembrane region" description="Helical" evidence="1">
    <location>
        <begin position="226"/>
        <end position="244"/>
    </location>
</feature>
<comment type="caution">
    <text evidence="2">The sequence shown here is derived from an EMBL/GenBank/DDBJ whole genome shotgun (WGS) entry which is preliminary data.</text>
</comment>
<evidence type="ECO:0000313" key="2">
    <source>
        <dbReference type="EMBL" id="MDQ0226524.1"/>
    </source>
</evidence>
<keyword evidence="1" id="KW-1133">Transmembrane helix</keyword>
<sequence length="689" mass="80500">MNLIKIIQSAIFSWKLVLKTWLIPILFILINCYFVYTFYLYRYETFSPPSALTTSSQLVMSGMLAYLLLGMWIVRIEESSSMSELTTLIHHGYVTLIIGKCLVGVIYIIIGQIIIFTAYLVLFYGQPIFDYFYFLSVFKYIGLFWSGSFFIAFMIGMLLGSIIRGKIIYPIILLVYCLLIPINYVFLQSFNRFFHISLDKWFNLGEPNPHSAYHALYGFSLEPVHFWKKLLMVAVIVLVFMMLFIKKKVLYLNKKVILIGTIILVLFISSIIEISKDKQLLFEDSISLIDYYRKYDKNMLNEEQNIKIENVDILLTPKQNLELEVDVKIQNAGKKDLSKLFFTLFHEFEVNQIEIEGKNIDFLQAGDTVEVLLNEKLKVGQRISLTFNYEGLQTNLYFGNQQAIYLPNHFAWIPSTNLAPAFDIVSNQKGLHRISHKYMEETKYQLEINYNKKIYTNLKNQTKNKWSGSSSSGITVISGMLNEKRDDNKTYIYPISWEESMQELKRFDTYVNTVYKQVTTLLSMDNIEKPKYVYFLPTLNISDTLIGESASIDDQSIIIGTPVYAEPDRNYFKDFIDDLTYEIIPAFTTKDLPYDKSQYEFNSLFNCVYSQTLNKQMGLNDDTGFVNHFINYNLTKNEKVDSVLDGLRNWLKTDEATDSQHTFYKEWYKLVREGKSWDDLNNLLNTYNR</sequence>
<keyword evidence="1" id="KW-0472">Membrane</keyword>
<keyword evidence="1" id="KW-0812">Transmembrane</keyword>
<dbReference type="EMBL" id="JAUSTZ010000005">
    <property type="protein sequence ID" value="MDQ0226524.1"/>
    <property type="molecule type" value="Genomic_DNA"/>
</dbReference>
<evidence type="ECO:0000313" key="3">
    <source>
        <dbReference type="Proteomes" id="UP001232245"/>
    </source>
</evidence>
<feature type="transmembrane region" description="Helical" evidence="1">
    <location>
        <begin position="59"/>
        <end position="76"/>
    </location>
</feature>
<evidence type="ECO:0008006" key="4">
    <source>
        <dbReference type="Google" id="ProtNLM"/>
    </source>
</evidence>
<feature type="transmembrane region" description="Helical" evidence="1">
    <location>
        <begin position="97"/>
        <end position="125"/>
    </location>
</feature>
<organism evidence="2 3">
    <name type="scientific">Metabacillus niabensis</name>
    <dbReference type="NCBI Taxonomy" id="324854"/>
    <lineage>
        <taxon>Bacteria</taxon>
        <taxon>Bacillati</taxon>
        <taxon>Bacillota</taxon>
        <taxon>Bacilli</taxon>
        <taxon>Bacillales</taxon>
        <taxon>Bacillaceae</taxon>
        <taxon>Metabacillus</taxon>
    </lineage>
</organism>
<gene>
    <name evidence="2" type="ORF">J2S02_002869</name>
</gene>
<dbReference type="RefSeq" id="WP_307190743.1">
    <property type="nucleotide sequence ID" value="NZ_JAUSTZ010000005.1"/>
</dbReference>
<feature type="transmembrane region" description="Helical" evidence="1">
    <location>
        <begin position="21"/>
        <end position="39"/>
    </location>
</feature>
<dbReference type="Proteomes" id="UP001232245">
    <property type="component" value="Unassembled WGS sequence"/>
</dbReference>
<evidence type="ECO:0000256" key="1">
    <source>
        <dbReference type="SAM" id="Phobius"/>
    </source>
</evidence>
<name>A0ABT9Z2P0_9BACI</name>
<protein>
    <recommendedName>
        <fullName evidence="4">ABC transporter permease</fullName>
    </recommendedName>
</protein>
<feature type="transmembrane region" description="Helical" evidence="1">
    <location>
        <begin position="131"/>
        <end position="155"/>
    </location>
</feature>